<dbReference type="AlphaFoldDB" id="A0A0S7BGR3"/>
<feature type="transmembrane region" description="Helical" evidence="1">
    <location>
        <begin position="75"/>
        <end position="96"/>
    </location>
</feature>
<feature type="transmembrane region" description="Helical" evidence="1">
    <location>
        <begin position="358"/>
        <end position="377"/>
    </location>
</feature>
<evidence type="ECO:0000313" key="3">
    <source>
        <dbReference type="Proteomes" id="UP000055060"/>
    </source>
</evidence>
<feature type="transmembrane region" description="Helical" evidence="1">
    <location>
        <begin position="234"/>
        <end position="252"/>
    </location>
</feature>
<keyword evidence="1" id="KW-0812">Transmembrane</keyword>
<sequence>MMKFSKAAALVFLVLALTYVYFYQEPGANGNSRLALTMAIVKEGRLEIDNTNTDAGGYKTVDLATYQGHFYTDKAIGSSVLGAVIYAPIYWGARLVGVEIPIAVEKHLLTFLGTGLPSAFAGMLIYILCEYLSRSRLRAFIVTLAVALGTMSFPFSVIYFGNQLAAALLFGGFFMIFQLRTLPEGAAPGKFHGFGLGLVLGLALLTDMTTGLVVLPLVVYYFFVLWKRKQLKQVGAWLFPLAGGLIPMLIMVDYNLLAYGKPLASGYQYLVNPWFKEAMASGIMGIGRPRPIVLYYETLHPAQGLFWQSPVVLMALVGGFFMLRQKRYWPELLVAAATCGGYLVMNSGYYMWWGGWSFGVRAIVPMLPFLCLPLIFVPRRATPATALLGAISVAQMGIVAASKITVDQYYLERINQLSFFQYSTIYSDCLKELVEGRFAWNIGQAWLGLPGWFSLLPILVILAAGVVIFWRMKPLEA</sequence>
<feature type="transmembrane region" description="Helical" evidence="1">
    <location>
        <begin position="332"/>
        <end position="352"/>
    </location>
</feature>
<feature type="transmembrane region" description="Helical" evidence="1">
    <location>
        <begin position="305"/>
        <end position="323"/>
    </location>
</feature>
<keyword evidence="3" id="KW-1185">Reference proteome</keyword>
<keyword evidence="1" id="KW-1133">Transmembrane helix</keyword>
<dbReference type="EMBL" id="DF967972">
    <property type="protein sequence ID" value="GAP12917.1"/>
    <property type="molecule type" value="Genomic_DNA"/>
</dbReference>
<dbReference type="STRING" id="360412.LARV_00657"/>
<proteinExistence type="predicted"/>
<gene>
    <name evidence="2" type="ORF">LARV_00657</name>
</gene>
<feature type="transmembrane region" description="Helical" evidence="1">
    <location>
        <begin position="164"/>
        <end position="182"/>
    </location>
</feature>
<keyword evidence="1" id="KW-0472">Membrane</keyword>
<name>A0A0S7BGR3_9CHLR</name>
<organism evidence="2">
    <name type="scientific">Longilinea arvoryzae</name>
    <dbReference type="NCBI Taxonomy" id="360412"/>
    <lineage>
        <taxon>Bacteria</taxon>
        <taxon>Bacillati</taxon>
        <taxon>Chloroflexota</taxon>
        <taxon>Anaerolineae</taxon>
        <taxon>Anaerolineales</taxon>
        <taxon>Anaerolineaceae</taxon>
        <taxon>Longilinea</taxon>
    </lineage>
</organism>
<protein>
    <recommendedName>
        <fullName evidence="4">Glycosyltransferase RgtA/B/C/D-like domain-containing protein</fullName>
    </recommendedName>
</protein>
<reference evidence="2" key="1">
    <citation type="submission" date="2015-07" db="EMBL/GenBank/DDBJ databases">
        <title>Draft Genome Sequences of Anaerolinea thermolimosa IMO-1, Bellilinea caldifistulae GOMI-1, Leptolinea tardivitalis YMTK-2, Levilinea saccharolytica KIBI-1,Longilinea arvoryzae KOME-1, Previously Described as Members of the Anaerolineaceae (Chloroflexi).</title>
        <authorList>
            <person name="Sekiguchi Y."/>
            <person name="Ohashi A."/>
            <person name="Matsuura N."/>
            <person name="Tourlousse M.D."/>
        </authorList>
    </citation>
    <scope>NUCLEOTIDE SEQUENCE [LARGE SCALE GENOMIC DNA]</scope>
    <source>
        <strain evidence="2">KOME-1</strain>
    </source>
</reference>
<feature type="transmembrane region" description="Helical" evidence="1">
    <location>
        <begin position="108"/>
        <end position="127"/>
    </location>
</feature>
<evidence type="ECO:0000313" key="2">
    <source>
        <dbReference type="EMBL" id="GAP12917.1"/>
    </source>
</evidence>
<evidence type="ECO:0000256" key="1">
    <source>
        <dbReference type="SAM" id="Phobius"/>
    </source>
</evidence>
<accession>A0A0S7BGR3</accession>
<dbReference type="Proteomes" id="UP000055060">
    <property type="component" value="Unassembled WGS sequence"/>
</dbReference>
<feature type="transmembrane region" description="Helical" evidence="1">
    <location>
        <begin position="139"/>
        <end position="157"/>
    </location>
</feature>
<feature type="transmembrane region" description="Helical" evidence="1">
    <location>
        <begin position="384"/>
        <end position="402"/>
    </location>
</feature>
<evidence type="ECO:0008006" key="4">
    <source>
        <dbReference type="Google" id="ProtNLM"/>
    </source>
</evidence>
<feature type="transmembrane region" description="Helical" evidence="1">
    <location>
        <begin position="194"/>
        <end position="222"/>
    </location>
</feature>
<feature type="transmembrane region" description="Helical" evidence="1">
    <location>
        <begin position="451"/>
        <end position="470"/>
    </location>
</feature>